<accession>A0A4U0WA69</accession>
<protein>
    <recommendedName>
        <fullName evidence="7">Small ribosomal subunit protein mS29</fullName>
    </recommendedName>
</protein>
<proteinExistence type="inferred from homology"/>
<dbReference type="OrthoDB" id="274828at2759"/>
<organism evidence="8 9">
    <name type="scientific">Cryomyces minteri</name>
    <dbReference type="NCBI Taxonomy" id="331657"/>
    <lineage>
        <taxon>Eukaryota</taxon>
        <taxon>Fungi</taxon>
        <taxon>Dikarya</taxon>
        <taxon>Ascomycota</taxon>
        <taxon>Pezizomycotina</taxon>
        <taxon>Dothideomycetes</taxon>
        <taxon>Dothideomycetes incertae sedis</taxon>
        <taxon>Cryomyces</taxon>
    </lineage>
</organism>
<keyword evidence="9" id="KW-1185">Reference proteome</keyword>
<evidence type="ECO:0000256" key="7">
    <source>
        <dbReference type="ARBA" id="ARBA00035140"/>
    </source>
</evidence>
<evidence type="ECO:0000256" key="3">
    <source>
        <dbReference type="ARBA" id="ARBA00022946"/>
    </source>
</evidence>
<dbReference type="EMBL" id="NAJN01001986">
    <property type="protein sequence ID" value="TKA59258.1"/>
    <property type="molecule type" value="Genomic_DNA"/>
</dbReference>
<evidence type="ECO:0000256" key="1">
    <source>
        <dbReference type="ARBA" id="ARBA00004173"/>
    </source>
</evidence>
<name>A0A4U0WA69_9PEZI</name>
<dbReference type="GO" id="GO:0003735">
    <property type="term" value="F:structural constituent of ribosome"/>
    <property type="evidence" value="ECO:0007669"/>
    <property type="project" value="TreeGrafter"/>
</dbReference>
<keyword evidence="4" id="KW-0689">Ribosomal protein</keyword>
<dbReference type="PANTHER" id="PTHR12810:SF0">
    <property type="entry name" value="SMALL RIBOSOMAL SUBUNIT PROTEIN MS29"/>
    <property type="match status" value="1"/>
</dbReference>
<sequence length="450" mass="48958">MPPPTCLRCLPIRPAPSPRSVLLCHIALPPAQTASFSATTNLSAAVAKKRPNSHTGPPKRGVKALNIKKTQRIKSGRPPAPGERKALRKRIVLSNTNALEVQGMPDLSDKNVTDASLVCRVVGIPGLVVDSLRAVEAFKPTQGWGLFRRPAALVRKETLQLGRYIREVETAEDKKTIRRVVVGERGTKDLTIGHTEYGPLFNTNPTQYVQKTYTANLLSQISKANKAVLSKLQLFQQHDLPIPIQSNISLDRLADLGARDPDVAYPIFQALWAELTAPSTKGAVRPPILFTLDGINQIMRNSAYLSTDVKSIHAHDLALVRHFINALSGAQALPNGGIVLAATCESGKPPSSALELAVAQSEARMAGAEEVPQPHPYKAMDQRVLDSMRDVEVLRLKGLDKDEARGIMEYYAASGMLRERVDEGLVAEKWTLAGGGVVGELERGSVRMRI</sequence>
<evidence type="ECO:0000256" key="5">
    <source>
        <dbReference type="ARBA" id="ARBA00023128"/>
    </source>
</evidence>
<evidence type="ECO:0000256" key="4">
    <source>
        <dbReference type="ARBA" id="ARBA00022980"/>
    </source>
</evidence>
<evidence type="ECO:0000313" key="9">
    <source>
        <dbReference type="Proteomes" id="UP000308768"/>
    </source>
</evidence>
<reference evidence="8 9" key="1">
    <citation type="submission" date="2017-03" db="EMBL/GenBank/DDBJ databases">
        <title>Genomes of endolithic fungi from Antarctica.</title>
        <authorList>
            <person name="Coleine C."/>
            <person name="Masonjones S."/>
            <person name="Stajich J.E."/>
        </authorList>
    </citation>
    <scope>NUCLEOTIDE SEQUENCE [LARGE SCALE GENOMIC DNA]</scope>
    <source>
        <strain evidence="8 9">CCFEE 5187</strain>
    </source>
</reference>
<dbReference type="Proteomes" id="UP000308768">
    <property type="component" value="Unassembled WGS sequence"/>
</dbReference>
<dbReference type="STRING" id="331657.A0A4U0WA69"/>
<evidence type="ECO:0000256" key="6">
    <source>
        <dbReference type="ARBA" id="ARBA00023274"/>
    </source>
</evidence>
<keyword evidence="5" id="KW-0496">Mitochondrion</keyword>
<keyword evidence="6" id="KW-0687">Ribonucleoprotein</keyword>
<evidence type="ECO:0000313" key="8">
    <source>
        <dbReference type="EMBL" id="TKA59258.1"/>
    </source>
</evidence>
<gene>
    <name evidence="8" type="ORF">B0A49_08919</name>
</gene>
<dbReference type="Pfam" id="PF10236">
    <property type="entry name" value="DAP3"/>
    <property type="match status" value="1"/>
</dbReference>
<dbReference type="PANTHER" id="PTHR12810">
    <property type="entry name" value="MITOCHONDRIAL 28S RIBOSOMAL PROTEIN S29"/>
    <property type="match status" value="1"/>
</dbReference>
<comment type="caution">
    <text evidence="8">The sequence shown here is derived from an EMBL/GenBank/DDBJ whole genome shotgun (WGS) entry which is preliminary data.</text>
</comment>
<dbReference type="InterPro" id="IPR019368">
    <property type="entry name" value="Ribosomal_mS29"/>
</dbReference>
<evidence type="ECO:0000256" key="2">
    <source>
        <dbReference type="ARBA" id="ARBA00009863"/>
    </source>
</evidence>
<comment type="subcellular location">
    <subcellularLocation>
        <location evidence="1">Mitochondrion</location>
    </subcellularLocation>
</comment>
<comment type="similarity">
    <text evidence="2">Belongs to the mitochondrion-specific ribosomal protein mS29 family.</text>
</comment>
<keyword evidence="3" id="KW-0809">Transit peptide</keyword>
<dbReference type="GO" id="GO:0005763">
    <property type="term" value="C:mitochondrial small ribosomal subunit"/>
    <property type="evidence" value="ECO:0007669"/>
    <property type="project" value="TreeGrafter"/>
</dbReference>
<dbReference type="AlphaFoldDB" id="A0A4U0WA69"/>